<accession>A0ABT1CME8</accession>
<sequence length="193" mass="19969">MTAIAFSSAIGPIAINCVISEKHTAELDITEIPIETGAKVTDHAVVMPKKVTLDIANDAAAATFNALVRFQESRVPFSIVSGLKVYSNMLVKRIDAERDATFSRVLRAKVDLQEVIIVSTAYAADPGGETGAGASNRGQAGGRKSARAAPPSAERSKDAATANRASGTVQRGDAGVSSAPAADQSYLSSFFGG</sequence>
<evidence type="ECO:0000313" key="3">
    <source>
        <dbReference type="EMBL" id="MCO6407367.1"/>
    </source>
</evidence>
<dbReference type="RefSeq" id="WP_252914751.1">
    <property type="nucleotide sequence ID" value="NZ_JAAAML010000001.1"/>
</dbReference>
<proteinExistence type="predicted"/>
<dbReference type="Pfam" id="PF21821">
    <property type="entry name" value="Dit_like"/>
    <property type="match status" value="1"/>
</dbReference>
<protein>
    <recommendedName>
        <fullName evidence="2">Dit-like phage tail protein N-terminal domain-containing protein</fullName>
    </recommendedName>
</protein>
<dbReference type="EMBL" id="JAAAML010000001">
    <property type="protein sequence ID" value="MCO6407367.1"/>
    <property type="molecule type" value="Genomic_DNA"/>
</dbReference>
<evidence type="ECO:0000259" key="2">
    <source>
        <dbReference type="Pfam" id="PF21821"/>
    </source>
</evidence>
<reference evidence="3 4" key="1">
    <citation type="submission" date="2020-01" db="EMBL/GenBank/DDBJ databases">
        <title>Genomes of bacteria type strains.</title>
        <authorList>
            <person name="Chen J."/>
            <person name="Zhu S."/>
            <person name="Yang J."/>
        </authorList>
    </citation>
    <scope>NUCLEOTIDE SEQUENCE [LARGE SCALE GENOMIC DNA]</scope>
    <source>
        <strain evidence="3 4">DSM 16655</strain>
    </source>
</reference>
<evidence type="ECO:0000256" key="1">
    <source>
        <dbReference type="SAM" id="MobiDB-lite"/>
    </source>
</evidence>
<feature type="domain" description="Dit-like phage tail protein N-terminal" evidence="2">
    <location>
        <begin position="16"/>
        <end position="124"/>
    </location>
</feature>
<comment type="caution">
    <text evidence="3">The sequence shown here is derived from an EMBL/GenBank/DDBJ whole genome shotgun (WGS) entry which is preliminary data.</text>
</comment>
<keyword evidence="4" id="KW-1185">Reference proteome</keyword>
<feature type="region of interest" description="Disordered" evidence="1">
    <location>
        <begin position="127"/>
        <end position="180"/>
    </location>
</feature>
<dbReference type="InterPro" id="IPR048494">
    <property type="entry name" value="Dit-like_N"/>
</dbReference>
<gene>
    <name evidence="3" type="ORF">GTW23_04200</name>
</gene>
<dbReference type="Proteomes" id="UP001320715">
    <property type="component" value="Unassembled WGS sequence"/>
</dbReference>
<organism evidence="3 4">
    <name type="scientific">Hoeflea alexandrii</name>
    <dbReference type="NCBI Taxonomy" id="288436"/>
    <lineage>
        <taxon>Bacteria</taxon>
        <taxon>Pseudomonadati</taxon>
        <taxon>Pseudomonadota</taxon>
        <taxon>Alphaproteobacteria</taxon>
        <taxon>Hyphomicrobiales</taxon>
        <taxon>Rhizobiaceae</taxon>
        <taxon>Hoeflea</taxon>
    </lineage>
</organism>
<name>A0ABT1CME8_9HYPH</name>
<evidence type="ECO:0000313" key="4">
    <source>
        <dbReference type="Proteomes" id="UP001320715"/>
    </source>
</evidence>